<comment type="caution">
    <text evidence="3">The sequence shown here is derived from an EMBL/GenBank/DDBJ whole genome shotgun (WGS) entry which is preliminary data.</text>
</comment>
<dbReference type="Proteomes" id="UP000266643">
    <property type="component" value="Unassembled WGS sequence"/>
</dbReference>
<accession>A0A397DDV2</accession>
<dbReference type="AlphaFoldDB" id="A0A397DDV2"/>
<dbReference type="VEuPathDB" id="FungiDB:H257_11796"/>
<dbReference type="PANTHER" id="PTHR43544">
    <property type="entry name" value="SHORT-CHAIN DEHYDROGENASE/REDUCTASE"/>
    <property type="match status" value="1"/>
</dbReference>
<evidence type="ECO:0000256" key="1">
    <source>
        <dbReference type="ARBA" id="ARBA00022857"/>
    </source>
</evidence>
<evidence type="ECO:0000313" key="3">
    <source>
        <dbReference type="EMBL" id="RHY63494.1"/>
    </source>
</evidence>
<keyword evidence="2" id="KW-0560">Oxidoreductase</keyword>
<dbReference type="EMBL" id="QUTD01005191">
    <property type="protein sequence ID" value="RHY63494.1"/>
    <property type="molecule type" value="Genomic_DNA"/>
</dbReference>
<dbReference type="VEuPathDB" id="FungiDB:H257_11797"/>
<dbReference type="Pfam" id="PF14938">
    <property type="entry name" value="SNAP"/>
    <property type="match status" value="1"/>
</dbReference>
<dbReference type="InterPro" id="IPR051468">
    <property type="entry name" value="Fungal_SecMetab_SDRs"/>
</dbReference>
<dbReference type="InterPro" id="IPR036291">
    <property type="entry name" value="NAD(P)-bd_dom_sf"/>
</dbReference>
<evidence type="ECO:0000256" key="2">
    <source>
        <dbReference type="ARBA" id="ARBA00023002"/>
    </source>
</evidence>
<keyword evidence="1" id="KW-0521">NADP</keyword>
<dbReference type="Gene3D" id="1.25.40.10">
    <property type="entry name" value="Tetratricopeptide repeat domain"/>
    <property type="match status" value="1"/>
</dbReference>
<dbReference type="PANTHER" id="PTHR43544:SF7">
    <property type="entry name" value="NADB-LER2"/>
    <property type="match status" value="1"/>
</dbReference>
<dbReference type="Pfam" id="PF00106">
    <property type="entry name" value="adh_short"/>
    <property type="match status" value="1"/>
</dbReference>
<evidence type="ECO:0008006" key="5">
    <source>
        <dbReference type="Google" id="ProtNLM"/>
    </source>
</evidence>
<dbReference type="PRINTS" id="PR00081">
    <property type="entry name" value="GDHRDH"/>
</dbReference>
<dbReference type="GO" id="GO:0005737">
    <property type="term" value="C:cytoplasm"/>
    <property type="evidence" value="ECO:0007669"/>
    <property type="project" value="TreeGrafter"/>
</dbReference>
<dbReference type="InterPro" id="IPR011990">
    <property type="entry name" value="TPR-like_helical_dom_sf"/>
</dbReference>
<reference evidence="3 4" key="1">
    <citation type="submission" date="2018-08" db="EMBL/GenBank/DDBJ databases">
        <title>Aphanomyces genome sequencing and annotation.</title>
        <authorList>
            <person name="Minardi D."/>
            <person name="Oidtmann B."/>
            <person name="Van Der Giezen M."/>
            <person name="Studholme D.J."/>
        </authorList>
    </citation>
    <scope>NUCLEOTIDE SEQUENCE [LARGE SCALE GENOMIC DNA]</scope>
    <source>
        <strain evidence="3 4">D2</strain>
    </source>
</reference>
<dbReference type="SUPFAM" id="SSF48452">
    <property type="entry name" value="TPR-like"/>
    <property type="match status" value="1"/>
</dbReference>
<sequence length="433" mass="47404">MTAKLREAEENLHKAEKHLKTTMFRWSADYMSATPYLEKAAEGFRAGQDFARASSTYVRLAEIQHKNQATFRAAMHMETAAKLHLQYAPKQPGAAKEYYQTAAAYYGETGELGKAAEMLLKGAAALEEVGYTDVEKMYLEACDLMEAQDKPHFAVDVFRKSASFFLKRKAYDDVVANYAKQILLFQAIDQKENMYKAFVSIVVLHLAKPDVVAADQAYMRHLQDDGYLHTDECALSEDLIGAFKQVESLVSLDVASEDSVKEAAQSVGASTPIHLVINNAGVFTPDTLKSATKANLMRQYEVNAVGPWLVSRAFLPNLELAAKQSNVAVVAQLSARLASLGLSGEAGSFPGLYGYRTSKTALNSLTRTLSLDVKAKGLACVLLHPGFVKTDLSGHKGKYTADQSVAKMVDILARVTAADNGKFYDIDGSIVPW</sequence>
<gene>
    <name evidence="3" type="ORF">DYB30_007215</name>
</gene>
<name>A0A397DDV2_APHAT</name>
<dbReference type="SUPFAM" id="SSF51735">
    <property type="entry name" value="NAD(P)-binding Rossmann-fold domains"/>
    <property type="match status" value="1"/>
</dbReference>
<dbReference type="GO" id="GO:0016491">
    <property type="term" value="F:oxidoreductase activity"/>
    <property type="evidence" value="ECO:0007669"/>
    <property type="project" value="UniProtKB-KW"/>
</dbReference>
<protein>
    <recommendedName>
        <fullName evidence="5">C-factor</fullName>
    </recommendedName>
</protein>
<organism evidence="3 4">
    <name type="scientific">Aphanomyces astaci</name>
    <name type="common">Crayfish plague agent</name>
    <dbReference type="NCBI Taxonomy" id="112090"/>
    <lineage>
        <taxon>Eukaryota</taxon>
        <taxon>Sar</taxon>
        <taxon>Stramenopiles</taxon>
        <taxon>Oomycota</taxon>
        <taxon>Saprolegniomycetes</taxon>
        <taxon>Saprolegniales</taxon>
        <taxon>Verrucalvaceae</taxon>
        <taxon>Aphanomyces</taxon>
    </lineage>
</organism>
<evidence type="ECO:0000313" key="4">
    <source>
        <dbReference type="Proteomes" id="UP000266643"/>
    </source>
</evidence>
<dbReference type="InterPro" id="IPR002347">
    <property type="entry name" value="SDR_fam"/>
</dbReference>
<proteinExistence type="predicted"/>